<dbReference type="SMART" id="SM00490">
    <property type="entry name" value="HELICc"/>
    <property type="match status" value="1"/>
</dbReference>
<dbReference type="PROSITE" id="PS51192">
    <property type="entry name" value="HELICASE_ATP_BIND_1"/>
    <property type="match status" value="1"/>
</dbReference>
<evidence type="ECO:0000313" key="7">
    <source>
        <dbReference type="EMBL" id="GAA5155120.1"/>
    </source>
</evidence>
<dbReference type="EMBL" id="BAABJP010000010">
    <property type="protein sequence ID" value="GAA5155120.1"/>
    <property type="molecule type" value="Genomic_DNA"/>
</dbReference>
<dbReference type="InterPro" id="IPR010222">
    <property type="entry name" value="RNA_helicase_HrpA"/>
</dbReference>
<accession>A0ABP9Q2V1</accession>
<dbReference type="PANTHER" id="PTHR18934:SF99">
    <property type="entry name" value="ATP-DEPENDENT RNA HELICASE DHX37-RELATED"/>
    <property type="match status" value="1"/>
</dbReference>
<dbReference type="PROSITE" id="PS51194">
    <property type="entry name" value="HELICASE_CTER"/>
    <property type="match status" value="1"/>
</dbReference>
<comment type="caution">
    <text evidence="7">The sequence shown here is derived from an EMBL/GenBank/DDBJ whole genome shotgun (WGS) entry which is preliminary data.</text>
</comment>
<dbReference type="InterPro" id="IPR007502">
    <property type="entry name" value="Helicase-assoc_dom"/>
</dbReference>
<dbReference type="Pfam" id="PF21010">
    <property type="entry name" value="HA2_C"/>
    <property type="match status" value="1"/>
</dbReference>
<feature type="domain" description="Helicase ATP-binding" evidence="5">
    <location>
        <begin position="21"/>
        <end position="185"/>
    </location>
</feature>
<dbReference type="SMART" id="SM00382">
    <property type="entry name" value="AAA"/>
    <property type="match status" value="1"/>
</dbReference>
<dbReference type="Pfam" id="PF00271">
    <property type="entry name" value="Helicase_C"/>
    <property type="match status" value="1"/>
</dbReference>
<keyword evidence="8" id="KW-1185">Reference proteome</keyword>
<keyword evidence="1" id="KW-0547">Nucleotide-binding</keyword>
<evidence type="ECO:0000256" key="1">
    <source>
        <dbReference type="ARBA" id="ARBA00022741"/>
    </source>
</evidence>
<dbReference type="SMART" id="SM00847">
    <property type="entry name" value="HA2"/>
    <property type="match status" value="1"/>
</dbReference>
<name>A0ABP9Q2V1_9PSEU</name>
<keyword evidence="2" id="KW-0378">Hydrolase</keyword>
<dbReference type="Proteomes" id="UP001428817">
    <property type="component" value="Unassembled WGS sequence"/>
</dbReference>
<evidence type="ECO:0000256" key="2">
    <source>
        <dbReference type="ARBA" id="ARBA00022801"/>
    </source>
</evidence>
<dbReference type="Pfam" id="PF00270">
    <property type="entry name" value="DEAD"/>
    <property type="match status" value="1"/>
</dbReference>
<evidence type="ECO:0000256" key="4">
    <source>
        <dbReference type="ARBA" id="ARBA00022840"/>
    </source>
</evidence>
<keyword evidence="3 7" id="KW-0347">Helicase</keyword>
<dbReference type="InterPro" id="IPR003593">
    <property type="entry name" value="AAA+_ATPase"/>
</dbReference>
<dbReference type="CDD" id="cd18791">
    <property type="entry name" value="SF2_C_RHA"/>
    <property type="match status" value="1"/>
</dbReference>
<dbReference type="Pfam" id="PF11898">
    <property type="entry name" value="DUF3418"/>
    <property type="match status" value="1"/>
</dbReference>
<dbReference type="InterPro" id="IPR024590">
    <property type="entry name" value="HrpA_C"/>
</dbReference>
<gene>
    <name evidence="7" type="primary">hrpA</name>
    <name evidence="7" type="ORF">GCM10023321_27920</name>
</gene>
<evidence type="ECO:0000313" key="8">
    <source>
        <dbReference type="Proteomes" id="UP001428817"/>
    </source>
</evidence>
<evidence type="ECO:0000259" key="6">
    <source>
        <dbReference type="PROSITE" id="PS51194"/>
    </source>
</evidence>
<dbReference type="InterPro" id="IPR011709">
    <property type="entry name" value="DEAD-box_helicase_OB_fold"/>
</dbReference>
<protein>
    <submittedName>
        <fullName evidence="7">ATP-dependent RNA helicase HrpA</fullName>
    </submittedName>
</protein>
<dbReference type="SUPFAM" id="SSF52540">
    <property type="entry name" value="P-loop containing nucleoside triphosphate hydrolases"/>
    <property type="match status" value="1"/>
</dbReference>
<dbReference type="Gene3D" id="1.20.120.1080">
    <property type="match status" value="1"/>
</dbReference>
<dbReference type="SMART" id="SM00487">
    <property type="entry name" value="DEXDc"/>
    <property type="match status" value="1"/>
</dbReference>
<dbReference type="InterPro" id="IPR001650">
    <property type="entry name" value="Helicase_C-like"/>
</dbReference>
<reference evidence="8" key="1">
    <citation type="journal article" date="2019" name="Int. J. Syst. Evol. Microbiol.">
        <title>The Global Catalogue of Microorganisms (GCM) 10K type strain sequencing project: providing services to taxonomists for standard genome sequencing and annotation.</title>
        <authorList>
            <consortium name="The Broad Institute Genomics Platform"/>
            <consortium name="The Broad Institute Genome Sequencing Center for Infectious Disease"/>
            <person name="Wu L."/>
            <person name="Ma J."/>
        </authorList>
    </citation>
    <scope>NUCLEOTIDE SEQUENCE [LARGE SCALE GENOMIC DNA]</scope>
    <source>
        <strain evidence="8">JCM 18303</strain>
    </source>
</reference>
<keyword evidence="4" id="KW-0067">ATP-binding</keyword>
<proteinExistence type="predicted"/>
<dbReference type="Pfam" id="PF07717">
    <property type="entry name" value="OB_NTP_bind"/>
    <property type="match status" value="1"/>
</dbReference>
<dbReference type="NCBIfam" id="TIGR01967">
    <property type="entry name" value="DEAH_box_HrpA"/>
    <property type="match status" value="1"/>
</dbReference>
<organism evidence="7 8">
    <name type="scientific">Pseudonocardia eucalypti</name>
    <dbReference type="NCBI Taxonomy" id="648755"/>
    <lineage>
        <taxon>Bacteria</taxon>
        <taxon>Bacillati</taxon>
        <taxon>Actinomycetota</taxon>
        <taxon>Actinomycetes</taxon>
        <taxon>Pseudonocardiales</taxon>
        <taxon>Pseudonocardiaceae</taxon>
        <taxon>Pseudonocardia</taxon>
    </lineage>
</organism>
<dbReference type="InterPro" id="IPR011545">
    <property type="entry name" value="DEAD/DEAH_box_helicase_dom"/>
</dbReference>
<dbReference type="GO" id="GO:0004386">
    <property type="term" value="F:helicase activity"/>
    <property type="evidence" value="ECO:0007669"/>
    <property type="project" value="UniProtKB-KW"/>
</dbReference>
<feature type="domain" description="Helicase C-terminal" evidence="6">
    <location>
        <begin position="218"/>
        <end position="393"/>
    </location>
</feature>
<dbReference type="InterPro" id="IPR027417">
    <property type="entry name" value="P-loop_NTPase"/>
</dbReference>
<evidence type="ECO:0000256" key="3">
    <source>
        <dbReference type="ARBA" id="ARBA00022806"/>
    </source>
</evidence>
<evidence type="ECO:0000259" key="5">
    <source>
        <dbReference type="PROSITE" id="PS51192"/>
    </source>
</evidence>
<dbReference type="Gene3D" id="3.40.50.300">
    <property type="entry name" value="P-loop containing nucleotide triphosphate hydrolases"/>
    <property type="match status" value="2"/>
</dbReference>
<dbReference type="PANTHER" id="PTHR18934">
    <property type="entry name" value="ATP-DEPENDENT RNA HELICASE"/>
    <property type="match status" value="1"/>
</dbReference>
<sequence>MVMRISYPPELPISARRDDLAAAIRDNQVVIVAGETGSGKTTQLPKICLELGRGTGGKLIGHTQPRRIAARTVATRIAEELGTELGGTVGWKVRFTDEVSEKTQVKLMTDGILLAELGADRMLNRYDTLIIDEAHERSLNIDFILGYLKRLLSRRPDLKLIITSATIDPERFAEHFGTPGKPAPIIEVSGRTYPVEVRYRPLVDPDDPRKEERDQQEAIVEACRELAAEGPGDILVFLPGERDIRDAAETLAGAITGDGARGVLRNTEILPLFARLSTAEQQRVWARSPNRRIVLATNVAETSLTVPGIKYVVDTGVARISRYSHRTKVQRLPIEKISQASADQRKGRCGRTSDGICIRLFTEDDFDARPEFTDPEILRTNLASVVLRMISLGLGELTKFPFVDPPDRRAVADGINLLHELNAVTTANKITEIGRALDRLPIDPRFARMLLAADRNGVAAEVLVIVAALSIQDPRDRPTEHQEAADQRHARFADPRSDFASYLNLWRYLRERRGELSGNQFRRMCRQEYLHFLRILEWQDLHGQLRRVLRELDINVPRELPEQLGDPKAVHQSLLAGLLSHIGLQTENTSAPARNNNRRRGANNAYAGARNASFAIFPGSALFRRPPRWVMAAELVETSRLWARTVARIEPEWIEPLATHLVKSTFSEPAWSAKRGAVMARERVTLYGVPIVVDRLTSYTSVDPELCRELFIRHALVQGEWHTQHRFFHRNRELLDQVGEWEHRARRRDIMVDEETLYEFYEKRVPANVASVRHFDRWWKTAQRESPELLDLTLDDLTHGAADISEDEFPTVWSTSTPGADESARLNLSYRFEPGAAADGVSVDLPVGTLNRVDPDTFSWHVPGHREELVTALIRSLRKDLRRNFVPVPDTVRAALTRVDPARGGLTEELSRVLRELAGVTVPRDSWRLDKIPDHLRINFRIIGDDGAVLATGKDLPALRERFTKRTRAALASAAGASVERAGLTGWPGDLAELPREVRRSRDGYELVGYPALVDAGETVAIKVLASAAEQTTAMWRGTRRLLLLSVPSPARQVRRTLSNAQSLALGRGPHGSLDALFADATDAAADTVLTAAGGPAWTADGFAKLADAMRTALTAALLRVVGDTADALAAVTETQSRLADVRAPGVEPSLADVRAQLGALVFPGFITATGAARLPDLVRYARAVTRRLETLPRSPARDREWMDQVHEVQAALDDARAELGDSPGLTEIRWMIEELRVSFWAQSLGTKYPISPKRIHRAIDNLLP</sequence>
<dbReference type="NCBIfam" id="NF008348">
    <property type="entry name" value="PRK11131.1"/>
    <property type="match status" value="1"/>
</dbReference>
<dbReference type="InterPro" id="IPR014001">
    <property type="entry name" value="Helicase_ATP-bd"/>
</dbReference>